<dbReference type="EMBL" id="SMSJ01000153">
    <property type="protein sequence ID" value="TDH58110.1"/>
    <property type="molecule type" value="Genomic_DNA"/>
</dbReference>
<reference evidence="1 2" key="1">
    <citation type="journal article" date="2016" name="J. Microbiol.">
        <title>Dankookia rubra gen. nov., sp. nov., an alphaproteobacterium isolated from sediment of a shallow stream.</title>
        <authorList>
            <person name="Kim W.H."/>
            <person name="Kim D.H."/>
            <person name="Kang K."/>
            <person name="Ahn T.Y."/>
        </authorList>
    </citation>
    <scope>NUCLEOTIDE SEQUENCE [LARGE SCALE GENOMIC DNA]</scope>
    <source>
        <strain evidence="1 2">JCM30602</strain>
    </source>
</reference>
<accession>A0A4R5Q5D7</accession>
<evidence type="ECO:0000313" key="2">
    <source>
        <dbReference type="Proteomes" id="UP000295096"/>
    </source>
</evidence>
<sequence>MPTGTPTQVITRLVEEIARISKAPDWQAALLRQGISAMPRGPAELAIFLNSETERWSAAVRAFGATAD</sequence>
<comment type="caution">
    <text evidence="1">The sequence shown here is derived from an EMBL/GenBank/DDBJ whole genome shotgun (WGS) entry which is preliminary data.</text>
</comment>
<evidence type="ECO:0000313" key="1">
    <source>
        <dbReference type="EMBL" id="TDH58110.1"/>
    </source>
</evidence>
<dbReference type="Gene3D" id="3.40.190.150">
    <property type="entry name" value="Bordetella uptake gene, domain 1"/>
    <property type="match status" value="1"/>
</dbReference>
<keyword evidence="2" id="KW-1185">Reference proteome</keyword>
<evidence type="ECO:0008006" key="3">
    <source>
        <dbReference type="Google" id="ProtNLM"/>
    </source>
</evidence>
<dbReference type="AlphaFoldDB" id="A0A4R5Q5D7"/>
<name>A0A4R5Q5D7_9PROT</name>
<gene>
    <name evidence="1" type="ORF">E2C06_34320</name>
</gene>
<protein>
    <recommendedName>
        <fullName evidence="3">Tripartite tricarboxylate transporter substrate binding protein</fullName>
    </recommendedName>
</protein>
<organism evidence="1 2">
    <name type="scientific">Dankookia rubra</name>
    <dbReference type="NCBI Taxonomy" id="1442381"/>
    <lineage>
        <taxon>Bacteria</taxon>
        <taxon>Pseudomonadati</taxon>
        <taxon>Pseudomonadota</taxon>
        <taxon>Alphaproteobacteria</taxon>
        <taxon>Acetobacterales</taxon>
        <taxon>Roseomonadaceae</taxon>
        <taxon>Dankookia</taxon>
    </lineage>
</organism>
<proteinExistence type="predicted"/>
<dbReference type="InterPro" id="IPR042100">
    <property type="entry name" value="Bug_dom1"/>
</dbReference>
<dbReference type="Proteomes" id="UP000295096">
    <property type="component" value="Unassembled WGS sequence"/>
</dbReference>